<keyword evidence="1" id="KW-1133">Transmembrane helix</keyword>
<reference evidence="2 3" key="1">
    <citation type="submission" date="2023-07" db="EMBL/GenBank/DDBJ databases">
        <title>Sorghum-associated microbial communities from plants grown in Nebraska, USA.</title>
        <authorList>
            <person name="Schachtman D."/>
        </authorList>
    </citation>
    <scope>NUCLEOTIDE SEQUENCE [LARGE SCALE GENOMIC DNA]</scope>
    <source>
        <strain evidence="2 3">BE57</strain>
    </source>
</reference>
<evidence type="ECO:0000313" key="3">
    <source>
        <dbReference type="Proteomes" id="UP001264980"/>
    </source>
</evidence>
<comment type="caution">
    <text evidence="2">The sequence shown here is derived from an EMBL/GenBank/DDBJ whole genome shotgun (WGS) entry which is preliminary data.</text>
</comment>
<dbReference type="Proteomes" id="UP001264980">
    <property type="component" value="Unassembled WGS sequence"/>
</dbReference>
<dbReference type="RefSeq" id="WP_309980881.1">
    <property type="nucleotide sequence ID" value="NZ_JAVDTI010000001.1"/>
</dbReference>
<protein>
    <recommendedName>
        <fullName evidence="4">DUF998 domain-containing protein</fullName>
    </recommendedName>
</protein>
<dbReference type="EMBL" id="JAVDTI010000001">
    <property type="protein sequence ID" value="MDR6803439.1"/>
    <property type="molecule type" value="Genomic_DNA"/>
</dbReference>
<sequence>MKPIPLQVAELILVGWIGLTILLIIVFDLSDLSEARFEDDPFSAYRRDPGIIRINIASLLSRVVFAGSLVLMRIKPQYRERFLLYVFFLSGLAASFFQWYELYYGSTFYYGEVRDKQGLAFPLLASAIVTLMIWECTYSSHPLWAWRLKIVLTVLVNVGLYLIWLSVLEAWNLVTH</sequence>
<proteinExistence type="predicted"/>
<evidence type="ECO:0000256" key="1">
    <source>
        <dbReference type="SAM" id="Phobius"/>
    </source>
</evidence>
<gene>
    <name evidence="2" type="ORF">J2W84_000476</name>
</gene>
<feature type="transmembrane region" description="Helical" evidence="1">
    <location>
        <begin position="50"/>
        <end position="70"/>
    </location>
</feature>
<feature type="transmembrane region" description="Helical" evidence="1">
    <location>
        <begin position="120"/>
        <end position="138"/>
    </location>
</feature>
<evidence type="ECO:0000313" key="2">
    <source>
        <dbReference type="EMBL" id="MDR6803439.1"/>
    </source>
</evidence>
<feature type="transmembrane region" description="Helical" evidence="1">
    <location>
        <begin position="12"/>
        <end position="30"/>
    </location>
</feature>
<keyword evidence="1" id="KW-0812">Transmembrane</keyword>
<keyword evidence="1" id="KW-0472">Membrane</keyword>
<feature type="transmembrane region" description="Helical" evidence="1">
    <location>
        <begin position="82"/>
        <end position="100"/>
    </location>
</feature>
<feature type="transmembrane region" description="Helical" evidence="1">
    <location>
        <begin position="150"/>
        <end position="171"/>
    </location>
</feature>
<name>A0ABU1QRZ2_9BACT</name>
<keyword evidence="3" id="KW-1185">Reference proteome</keyword>
<organism evidence="2 3">
    <name type="scientific">Dyadobacter fermentans</name>
    <dbReference type="NCBI Taxonomy" id="94254"/>
    <lineage>
        <taxon>Bacteria</taxon>
        <taxon>Pseudomonadati</taxon>
        <taxon>Bacteroidota</taxon>
        <taxon>Cytophagia</taxon>
        <taxon>Cytophagales</taxon>
        <taxon>Spirosomataceae</taxon>
        <taxon>Dyadobacter</taxon>
    </lineage>
</organism>
<accession>A0ABU1QRZ2</accession>
<evidence type="ECO:0008006" key="4">
    <source>
        <dbReference type="Google" id="ProtNLM"/>
    </source>
</evidence>